<accession>A0A8X6SQX5</accession>
<sequence length="187" mass="21068">MTDPVSLPSDRVKDTAVFEVVGVDLAGPLYVKRGDKLPGGEACENGERASQENLREDHIYVRRIAILCECEKLVNSRPLTYRSEDMQDLTPITPARFLFEIPTADTKDLNVRDANPFRKRLKFRAKVQQTDSFVSYPNPDTLKATEKPQVTRCGRTVKKLDKLNLLTLTDVFDLAIQLIKKGGGMML</sequence>
<proteinExistence type="predicted"/>
<evidence type="ECO:0000313" key="1">
    <source>
        <dbReference type="EMBL" id="GFY18317.1"/>
    </source>
</evidence>
<evidence type="ECO:0000313" key="2">
    <source>
        <dbReference type="Proteomes" id="UP000887159"/>
    </source>
</evidence>
<dbReference type="Proteomes" id="UP000887159">
    <property type="component" value="Unassembled WGS sequence"/>
</dbReference>
<organism evidence="1 2">
    <name type="scientific">Trichonephila clavipes</name>
    <name type="common">Golden silk orbweaver</name>
    <name type="synonym">Nephila clavipes</name>
    <dbReference type="NCBI Taxonomy" id="2585209"/>
    <lineage>
        <taxon>Eukaryota</taxon>
        <taxon>Metazoa</taxon>
        <taxon>Ecdysozoa</taxon>
        <taxon>Arthropoda</taxon>
        <taxon>Chelicerata</taxon>
        <taxon>Arachnida</taxon>
        <taxon>Araneae</taxon>
        <taxon>Araneomorphae</taxon>
        <taxon>Entelegynae</taxon>
        <taxon>Araneoidea</taxon>
        <taxon>Nephilidae</taxon>
        <taxon>Trichonephila</taxon>
    </lineage>
</organism>
<dbReference type="EMBL" id="BMAU01021348">
    <property type="protein sequence ID" value="GFY18317.1"/>
    <property type="molecule type" value="Genomic_DNA"/>
</dbReference>
<name>A0A8X6SQX5_TRICX</name>
<dbReference type="AlphaFoldDB" id="A0A8X6SQX5"/>
<gene>
    <name evidence="1" type="primary">AVEN_85013_1</name>
    <name evidence="1" type="ORF">TNCV_2047231</name>
</gene>
<comment type="caution">
    <text evidence="1">The sequence shown here is derived from an EMBL/GenBank/DDBJ whole genome shotgun (WGS) entry which is preliminary data.</text>
</comment>
<protein>
    <submittedName>
        <fullName evidence="1">Integrase catalytic domain-containing protein</fullName>
    </submittedName>
</protein>
<reference evidence="1" key="1">
    <citation type="submission" date="2020-08" db="EMBL/GenBank/DDBJ databases">
        <title>Multicomponent nature underlies the extraordinary mechanical properties of spider dragline silk.</title>
        <authorList>
            <person name="Kono N."/>
            <person name="Nakamura H."/>
            <person name="Mori M."/>
            <person name="Yoshida Y."/>
            <person name="Ohtoshi R."/>
            <person name="Malay A.D."/>
            <person name="Moran D.A.P."/>
            <person name="Tomita M."/>
            <person name="Numata K."/>
            <person name="Arakawa K."/>
        </authorList>
    </citation>
    <scope>NUCLEOTIDE SEQUENCE</scope>
</reference>
<keyword evidence="2" id="KW-1185">Reference proteome</keyword>